<evidence type="ECO:0000256" key="11">
    <source>
        <dbReference type="PROSITE-ProRule" id="PRU00042"/>
    </source>
</evidence>
<feature type="region of interest" description="Disordered" evidence="12">
    <location>
        <begin position="80"/>
        <end position="101"/>
    </location>
</feature>
<evidence type="ECO:0000259" key="13">
    <source>
        <dbReference type="PROSITE" id="PS50157"/>
    </source>
</evidence>
<feature type="compositionally biased region" description="Basic and acidic residues" evidence="12">
    <location>
        <begin position="345"/>
        <end position="355"/>
    </location>
</feature>
<proteinExistence type="inferred from homology"/>
<evidence type="ECO:0000256" key="8">
    <source>
        <dbReference type="ARBA" id="ARBA00023125"/>
    </source>
</evidence>
<keyword evidence="4" id="KW-0677">Repeat</keyword>
<feature type="region of interest" description="Disordered" evidence="12">
    <location>
        <begin position="1"/>
        <end position="20"/>
    </location>
</feature>
<evidence type="ECO:0000256" key="9">
    <source>
        <dbReference type="ARBA" id="ARBA00023163"/>
    </source>
</evidence>
<dbReference type="InterPro" id="IPR013087">
    <property type="entry name" value="Znf_C2H2_type"/>
</dbReference>
<comment type="caution">
    <text evidence="14">The sequence shown here is derived from an EMBL/GenBank/DDBJ whole genome shotgun (WGS) entry which is preliminary data.</text>
</comment>
<feature type="domain" description="C2H2-type" evidence="13">
    <location>
        <begin position="357"/>
        <end position="384"/>
    </location>
</feature>
<feature type="domain" description="C2H2-type" evidence="13">
    <location>
        <begin position="448"/>
        <end position="475"/>
    </location>
</feature>
<dbReference type="EMBL" id="DYDO01000006">
    <property type="protein sequence ID" value="DBA21916.1"/>
    <property type="molecule type" value="Genomic_DNA"/>
</dbReference>
<keyword evidence="7" id="KW-0805">Transcription regulation</keyword>
<feature type="compositionally biased region" description="Polar residues" evidence="12">
    <location>
        <begin position="780"/>
        <end position="789"/>
    </location>
</feature>
<evidence type="ECO:0000256" key="3">
    <source>
        <dbReference type="ARBA" id="ARBA00022723"/>
    </source>
</evidence>
<reference evidence="14" key="1">
    <citation type="thesis" date="2020" institute="ProQuest LLC" country="789 East Eisenhower Parkway, Ann Arbor, MI, USA">
        <title>Comparative Genomics and Chromosome Evolution.</title>
        <authorList>
            <person name="Mudd A.B."/>
        </authorList>
    </citation>
    <scope>NUCLEOTIDE SEQUENCE</scope>
    <source>
        <strain evidence="14">1538</strain>
        <tissue evidence="14">Blood</tissue>
    </source>
</reference>
<feature type="compositionally biased region" description="Polar residues" evidence="12">
    <location>
        <begin position="760"/>
        <end position="771"/>
    </location>
</feature>
<feature type="region of interest" description="Disordered" evidence="12">
    <location>
        <begin position="809"/>
        <end position="838"/>
    </location>
</feature>
<feature type="domain" description="C2H2-type" evidence="13">
    <location>
        <begin position="476"/>
        <end position="503"/>
    </location>
</feature>
<dbReference type="InterPro" id="IPR036236">
    <property type="entry name" value="Znf_C2H2_sf"/>
</dbReference>
<feature type="domain" description="C2H2-type" evidence="13">
    <location>
        <begin position="35"/>
        <end position="58"/>
    </location>
</feature>
<keyword evidence="8" id="KW-0238">DNA-binding</keyword>
<dbReference type="PANTHER" id="PTHR45925:SF4">
    <property type="entry name" value="ZINC FINGER PROTEIN 217"/>
    <property type="match status" value="1"/>
</dbReference>
<dbReference type="InterPro" id="IPR051967">
    <property type="entry name" value="Krueppel_C2H2-ZF"/>
</dbReference>
<accession>A0AAV2ZU38</accession>
<comment type="subcellular location">
    <subcellularLocation>
        <location evidence="1">Nucleus</location>
    </subcellularLocation>
</comment>
<keyword evidence="5 11" id="KW-0863">Zinc-finger</keyword>
<keyword evidence="6" id="KW-0862">Zinc</keyword>
<keyword evidence="10" id="KW-0539">Nucleus</keyword>
<evidence type="ECO:0000256" key="2">
    <source>
        <dbReference type="ARBA" id="ARBA00006991"/>
    </source>
</evidence>
<feature type="region of interest" description="Disordered" evidence="12">
    <location>
        <begin position="747"/>
        <end position="792"/>
    </location>
</feature>
<evidence type="ECO:0000256" key="4">
    <source>
        <dbReference type="ARBA" id="ARBA00022737"/>
    </source>
</evidence>
<dbReference type="Pfam" id="PF00096">
    <property type="entry name" value="zf-C2H2"/>
    <property type="match status" value="3"/>
</dbReference>
<protein>
    <recommendedName>
        <fullName evidence="13">C2H2-type domain-containing protein</fullName>
    </recommendedName>
</protein>
<sequence>MASPSSTLAMDDRNNPSQNINQENFMRRDEESMLFNCDFCTESFTHEEELGTHLIETHHARLCEPLVLCVDAEFLSPEDRHRNISGTSGEEDKKDSDSSDCEVCGQTFPDNSDLGTHMKKHKDSFIYSCDICGRRFKEPWFLKIHKKTHYSRSGGKNKTLPIPETPITINGVEQEEVTGNVTWPYKQCKDCGGICPDKEALLEHCKEKHIKDSILTENSTNFAPRVETVQGSNGEQTAKEQFLGFFNLQPASAPVQKPAAKRKCLAELDPFNTYQAWQLATTGKLALGNGKKKENSFGANMEAESSSDKDEIGEKKSVKGKKSTNVEETESVKSEDGASPIQDMDENKSPSDQEKSNYCTDCRKLFKTYHQLVLHSRVHRKERSDSESSASYDGHFMMGSPHTPADPEDNEGIKMEVVSESEEAAGNSTPTDNNEGGAFQSKGLPVSRQCGYCKKSFRSNYYLNIHLRTHTGEKPYKCDFCDYTAAQKTSLRYHLERHHNYKPGQSNELVKRISKSLQLSKKVLEEPSAVVQLPKIKSSLLPTNVDKVEFLSKPPKRMSALRNKLVSARRDQKKELAALEKSEEIKVKPENVEASTSCQPPNNPSPTPEGEEEISLVCAETLDDEPCLMETSTAENIQPSLDTVDPEPLDLTCPSTSNRLSTNLCTNDLLTRHQCPYCTYRTLYPEVLSIHQRLFHKQSYEHHNKSLRKAKNPFLVLKMRRTGCPPALHGMDVHPYYLGNTRLRLRAPSKPNEKLKRAQAQANKVNPPSAEQENRPHPAQPNNQQTGNNRFMHPDLQGITFLVDRIPQPDKKKSQWNPSSSQKNNISIPNNVPSLSGENHNIPNFTSYVNANQVNGNSQENLPATLEPRRNVLQPCEHRMPNNPGQESTTVEGRNILFTENKSEQNFGPNERST</sequence>
<evidence type="ECO:0000256" key="1">
    <source>
        <dbReference type="ARBA" id="ARBA00004123"/>
    </source>
</evidence>
<evidence type="ECO:0000313" key="15">
    <source>
        <dbReference type="Proteomes" id="UP001181693"/>
    </source>
</evidence>
<dbReference type="FunFam" id="3.30.160.60:FF:001309">
    <property type="entry name" value="Uncharacterized protein"/>
    <property type="match status" value="1"/>
</dbReference>
<dbReference type="PROSITE" id="PS50157">
    <property type="entry name" value="ZINC_FINGER_C2H2_2"/>
    <property type="match status" value="6"/>
</dbReference>
<name>A0AAV2ZU38_PYXAD</name>
<dbReference type="SMART" id="SM00355">
    <property type="entry name" value="ZnF_C2H2"/>
    <property type="match status" value="8"/>
</dbReference>
<evidence type="ECO:0000256" key="10">
    <source>
        <dbReference type="ARBA" id="ARBA00023242"/>
    </source>
</evidence>
<feature type="region of interest" description="Disordered" evidence="12">
    <location>
        <begin position="587"/>
        <end position="613"/>
    </location>
</feature>
<feature type="domain" description="C2H2-type" evidence="13">
    <location>
        <begin position="127"/>
        <end position="154"/>
    </location>
</feature>
<comment type="similarity">
    <text evidence="2">Belongs to the krueppel C2H2-type zinc-finger protein family.</text>
</comment>
<feature type="region of interest" description="Disordered" evidence="12">
    <location>
        <begin position="294"/>
        <end position="356"/>
    </location>
</feature>
<evidence type="ECO:0000313" key="14">
    <source>
        <dbReference type="EMBL" id="DBA21916.1"/>
    </source>
</evidence>
<keyword evidence="3" id="KW-0479">Metal-binding</keyword>
<gene>
    <name evidence="14" type="ORF">GDO54_013029</name>
</gene>
<dbReference type="GO" id="GO:0000981">
    <property type="term" value="F:DNA-binding transcription factor activity, RNA polymerase II-specific"/>
    <property type="evidence" value="ECO:0007669"/>
    <property type="project" value="TreeGrafter"/>
</dbReference>
<feature type="region of interest" description="Disordered" evidence="12">
    <location>
        <begin position="377"/>
        <end position="441"/>
    </location>
</feature>
<dbReference type="PANTHER" id="PTHR45925">
    <property type="entry name" value="ZINC FINGER PROTEIN"/>
    <property type="match status" value="1"/>
</dbReference>
<dbReference type="GO" id="GO:0000978">
    <property type="term" value="F:RNA polymerase II cis-regulatory region sequence-specific DNA binding"/>
    <property type="evidence" value="ECO:0007669"/>
    <property type="project" value="TreeGrafter"/>
</dbReference>
<evidence type="ECO:0000256" key="6">
    <source>
        <dbReference type="ARBA" id="ARBA00022833"/>
    </source>
</evidence>
<dbReference type="AlphaFoldDB" id="A0AAV2ZU38"/>
<feature type="compositionally biased region" description="Basic and acidic residues" evidence="12">
    <location>
        <begin position="306"/>
        <end position="317"/>
    </location>
</feature>
<feature type="domain" description="C2H2-type" evidence="13">
    <location>
        <begin position="99"/>
        <end position="121"/>
    </location>
</feature>
<keyword evidence="9" id="KW-0804">Transcription</keyword>
<keyword evidence="15" id="KW-1185">Reference proteome</keyword>
<dbReference type="PROSITE" id="PS00028">
    <property type="entry name" value="ZINC_FINGER_C2H2_1"/>
    <property type="match status" value="4"/>
</dbReference>
<dbReference type="GO" id="GO:0008270">
    <property type="term" value="F:zinc ion binding"/>
    <property type="evidence" value="ECO:0007669"/>
    <property type="project" value="UniProtKB-KW"/>
</dbReference>
<dbReference type="GO" id="GO:0005634">
    <property type="term" value="C:nucleus"/>
    <property type="evidence" value="ECO:0007669"/>
    <property type="project" value="UniProtKB-SubCell"/>
</dbReference>
<dbReference type="Proteomes" id="UP001181693">
    <property type="component" value="Unassembled WGS sequence"/>
</dbReference>
<feature type="compositionally biased region" description="Polar residues" evidence="12">
    <location>
        <begin position="815"/>
        <end position="838"/>
    </location>
</feature>
<evidence type="ECO:0000256" key="7">
    <source>
        <dbReference type="ARBA" id="ARBA00023015"/>
    </source>
</evidence>
<organism evidence="14 15">
    <name type="scientific">Pyxicephalus adspersus</name>
    <name type="common">African bullfrog</name>
    <dbReference type="NCBI Taxonomy" id="30357"/>
    <lineage>
        <taxon>Eukaryota</taxon>
        <taxon>Metazoa</taxon>
        <taxon>Chordata</taxon>
        <taxon>Craniata</taxon>
        <taxon>Vertebrata</taxon>
        <taxon>Euteleostomi</taxon>
        <taxon>Amphibia</taxon>
        <taxon>Batrachia</taxon>
        <taxon>Anura</taxon>
        <taxon>Neobatrachia</taxon>
        <taxon>Ranoidea</taxon>
        <taxon>Pyxicephalidae</taxon>
        <taxon>Pyxicephalinae</taxon>
        <taxon>Pyxicephalus</taxon>
    </lineage>
</organism>
<evidence type="ECO:0000256" key="12">
    <source>
        <dbReference type="SAM" id="MobiDB-lite"/>
    </source>
</evidence>
<dbReference type="Gene3D" id="3.30.160.60">
    <property type="entry name" value="Classic Zinc Finger"/>
    <property type="match status" value="4"/>
</dbReference>
<evidence type="ECO:0000256" key="5">
    <source>
        <dbReference type="ARBA" id="ARBA00022771"/>
    </source>
</evidence>
<dbReference type="SUPFAM" id="SSF57667">
    <property type="entry name" value="beta-beta-alpha zinc fingers"/>
    <property type="match status" value="3"/>
</dbReference>